<protein>
    <submittedName>
        <fullName evidence="2">Uncharacterized protein</fullName>
    </submittedName>
</protein>
<dbReference type="Proteomes" id="UP000178367">
    <property type="component" value="Unassembled WGS sequence"/>
</dbReference>
<dbReference type="EMBL" id="MFGB01000007">
    <property type="protein sequence ID" value="OGF27565.1"/>
    <property type="molecule type" value="Genomic_DNA"/>
</dbReference>
<accession>A0A1F5SLI9</accession>
<organism evidence="2 3">
    <name type="scientific">Candidatus Falkowbacteria bacterium RIFOXYA2_FULL_47_19</name>
    <dbReference type="NCBI Taxonomy" id="1797994"/>
    <lineage>
        <taxon>Bacteria</taxon>
        <taxon>Candidatus Falkowiibacteriota</taxon>
    </lineage>
</organism>
<evidence type="ECO:0000313" key="2">
    <source>
        <dbReference type="EMBL" id="OGF27565.1"/>
    </source>
</evidence>
<feature type="region of interest" description="Disordered" evidence="1">
    <location>
        <begin position="174"/>
        <end position="216"/>
    </location>
</feature>
<reference evidence="2 3" key="1">
    <citation type="journal article" date="2016" name="Nat. Commun.">
        <title>Thousands of microbial genomes shed light on interconnected biogeochemical processes in an aquifer system.</title>
        <authorList>
            <person name="Anantharaman K."/>
            <person name="Brown C.T."/>
            <person name="Hug L.A."/>
            <person name="Sharon I."/>
            <person name="Castelle C.J."/>
            <person name="Probst A.J."/>
            <person name="Thomas B.C."/>
            <person name="Singh A."/>
            <person name="Wilkins M.J."/>
            <person name="Karaoz U."/>
            <person name="Brodie E.L."/>
            <person name="Williams K.H."/>
            <person name="Hubbard S.S."/>
            <person name="Banfield J.F."/>
        </authorList>
    </citation>
    <scope>NUCLEOTIDE SEQUENCE [LARGE SCALE GENOMIC DNA]</scope>
</reference>
<gene>
    <name evidence="2" type="ORF">A2227_01830</name>
</gene>
<proteinExistence type="predicted"/>
<sequence length="216" mass="24390">MLDAVNKNSHVEYKKLHGVDPQLYNVYGTMASVVPLLNESHAFQGVAIVSINNIQTVAVGNDQYEALREYEKLIMRGGQQVVLDKERVLKKIEGVVDRRNQEALNSGTTYYLHLKEVPHIFTGGAGELSVKLPLTQAGDRVVIEYYDSDRDVVPMHAFENLSLPLTQTGAQKEVRAKNVQEREKQEAKQDTDTIREGIKDLTPEQLQELKKHIPKK</sequence>
<dbReference type="AlphaFoldDB" id="A0A1F5SLI9"/>
<comment type="caution">
    <text evidence="2">The sequence shown here is derived from an EMBL/GenBank/DDBJ whole genome shotgun (WGS) entry which is preliminary data.</text>
</comment>
<evidence type="ECO:0000256" key="1">
    <source>
        <dbReference type="SAM" id="MobiDB-lite"/>
    </source>
</evidence>
<evidence type="ECO:0000313" key="3">
    <source>
        <dbReference type="Proteomes" id="UP000178367"/>
    </source>
</evidence>
<name>A0A1F5SLI9_9BACT</name>